<dbReference type="AlphaFoldDB" id="A0A8R7PX95"/>
<proteinExistence type="predicted"/>
<sequence>MAYLNLISITLRCSEAIHGVHVTYKSVQSYVSYMVHAPACSIPGEKFQRKIQLMRVPVHGEIFREGCFNGSVCYTWECNSDKPQQACCCTLNQVYHKLDNFISLSVEHHLSLTEPEPGVDTCKHEQKTGDSRVGVRLIILIIVTLLNDLPEKSLLDDATGTIHHLIRTPIGAELQQHDQI</sequence>
<name>A0A8R7PX95_TRIUA</name>
<dbReference type="EnsemblPlants" id="TuG1812G0300004477.01.T01">
    <property type="protein sequence ID" value="TuG1812G0300004477.01.T01.cds386425"/>
    <property type="gene ID" value="TuG1812G0300004477.01"/>
</dbReference>
<reference evidence="1" key="2">
    <citation type="submission" date="2018-03" db="EMBL/GenBank/DDBJ databases">
        <title>The Triticum urartu genome reveals the dynamic nature of wheat genome evolution.</title>
        <authorList>
            <person name="Ling H."/>
            <person name="Ma B."/>
            <person name="Shi X."/>
            <person name="Liu H."/>
            <person name="Dong L."/>
            <person name="Sun H."/>
            <person name="Cao Y."/>
            <person name="Gao Q."/>
            <person name="Zheng S."/>
            <person name="Li Y."/>
            <person name="Yu Y."/>
            <person name="Du H."/>
            <person name="Qi M."/>
            <person name="Li Y."/>
            <person name="Yu H."/>
            <person name="Cui Y."/>
            <person name="Wang N."/>
            <person name="Chen C."/>
            <person name="Wu H."/>
            <person name="Zhao Y."/>
            <person name="Zhang J."/>
            <person name="Li Y."/>
            <person name="Zhou W."/>
            <person name="Zhang B."/>
            <person name="Hu W."/>
            <person name="Eijk M."/>
            <person name="Tang J."/>
            <person name="Witsenboer H."/>
            <person name="Zhao S."/>
            <person name="Li Z."/>
            <person name="Zhang A."/>
            <person name="Wang D."/>
            <person name="Liang C."/>
        </authorList>
    </citation>
    <scope>NUCLEOTIDE SEQUENCE [LARGE SCALE GENOMIC DNA]</scope>
    <source>
        <strain evidence="1">cv. G1812</strain>
    </source>
</reference>
<reference evidence="1" key="3">
    <citation type="submission" date="2022-06" db="UniProtKB">
        <authorList>
            <consortium name="EnsemblPlants"/>
        </authorList>
    </citation>
    <scope>IDENTIFICATION</scope>
</reference>
<dbReference type="Proteomes" id="UP000015106">
    <property type="component" value="Chromosome 3"/>
</dbReference>
<organism evidence="1 2">
    <name type="scientific">Triticum urartu</name>
    <name type="common">Red wild einkorn</name>
    <name type="synonym">Crithodium urartu</name>
    <dbReference type="NCBI Taxonomy" id="4572"/>
    <lineage>
        <taxon>Eukaryota</taxon>
        <taxon>Viridiplantae</taxon>
        <taxon>Streptophyta</taxon>
        <taxon>Embryophyta</taxon>
        <taxon>Tracheophyta</taxon>
        <taxon>Spermatophyta</taxon>
        <taxon>Magnoliopsida</taxon>
        <taxon>Liliopsida</taxon>
        <taxon>Poales</taxon>
        <taxon>Poaceae</taxon>
        <taxon>BOP clade</taxon>
        <taxon>Pooideae</taxon>
        <taxon>Triticodae</taxon>
        <taxon>Triticeae</taxon>
        <taxon>Triticinae</taxon>
        <taxon>Triticum</taxon>
    </lineage>
</organism>
<evidence type="ECO:0000313" key="1">
    <source>
        <dbReference type="EnsemblPlants" id="TuG1812G0300004477.01.T01.cds386425"/>
    </source>
</evidence>
<accession>A0A8R7PX95</accession>
<protein>
    <submittedName>
        <fullName evidence="1">Uncharacterized protein</fullName>
    </submittedName>
</protein>
<keyword evidence="2" id="KW-1185">Reference proteome</keyword>
<dbReference type="Gramene" id="TuG1812G0300004477.01.T01">
    <property type="protein sequence ID" value="TuG1812G0300004477.01.T01.cds386425"/>
    <property type="gene ID" value="TuG1812G0300004477.01"/>
</dbReference>
<reference evidence="2" key="1">
    <citation type="journal article" date="2013" name="Nature">
        <title>Draft genome of the wheat A-genome progenitor Triticum urartu.</title>
        <authorList>
            <person name="Ling H.Q."/>
            <person name="Zhao S."/>
            <person name="Liu D."/>
            <person name="Wang J."/>
            <person name="Sun H."/>
            <person name="Zhang C."/>
            <person name="Fan H."/>
            <person name="Li D."/>
            <person name="Dong L."/>
            <person name="Tao Y."/>
            <person name="Gao C."/>
            <person name="Wu H."/>
            <person name="Li Y."/>
            <person name="Cui Y."/>
            <person name="Guo X."/>
            <person name="Zheng S."/>
            <person name="Wang B."/>
            <person name="Yu K."/>
            <person name="Liang Q."/>
            <person name="Yang W."/>
            <person name="Lou X."/>
            <person name="Chen J."/>
            <person name="Feng M."/>
            <person name="Jian J."/>
            <person name="Zhang X."/>
            <person name="Luo G."/>
            <person name="Jiang Y."/>
            <person name="Liu J."/>
            <person name="Wang Z."/>
            <person name="Sha Y."/>
            <person name="Zhang B."/>
            <person name="Wu H."/>
            <person name="Tang D."/>
            <person name="Shen Q."/>
            <person name="Xue P."/>
            <person name="Zou S."/>
            <person name="Wang X."/>
            <person name="Liu X."/>
            <person name="Wang F."/>
            <person name="Yang Y."/>
            <person name="An X."/>
            <person name="Dong Z."/>
            <person name="Zhang K."/>
            <person name="Zhang X."/>
            <person name="Luo M.C."/>
            <person name="Dvorak J."/>
            <person name="Tong Y."/>
            <person name="Wang J."/>
            <person name="Yang H."/>
            <person name="Li Z."/>
            <person name="Wang D."/>
            <person name="Zhang A."/>
            <person name="Wang J."/>
        </authorList>
    </citation>
    <scope>NUCLEOTIDE SEQUENCE</scope>
    <source>
        <strain evidence="2">cv. G1812</strain>
    </source>
</reference>
<evidence type="ECO:0000313" key="2">
    <source>
        <dbReference type="Proteomes" id="UP000015106"/>
    </source>
</evidence>